<dbReference type="PRINTS" id="PR00344">
    <property type="entry name" value="BCTRLSENSOR"/>
</dbReference>
<keyword evidence="10 16" id="KW-0067">ATP-binding</keyword>
<dbReference type="Gene3D" id="3.30.565.10">
    <property type="entry name" value="Histidine kinase-like ATPase, C-terminal domain"/>
    <property type="match status" value="1"/>
</dbReference>
<dbReference type="InterPro" id="IPR004358">
    <property type="entry name" value="Sig_transdc_His_kin-like_C"/>
</dbReference>
<dbReference type="SMART" id="SM00387">
    <property type="entry name" value="HATPase_c"/>
    <property type="match status" value="1"/>
</dbReference>
<accession>A0ABT4YY52</accession>
<evidence type="ECO:0000313" key="16">
    <source>
        <dbReference type="EMBL" id="MDB1126332.1"/>
    </source>
</evidence>
<keyword evidence="11" id="KW-1133">Transmembrane helix</keyword>
<dbReference type="Gene3D" id="1.10.287.130">
    <property type="match status" value="1"/>
</dbReference>
<dbReference type="EC" id="2.7.13.3" evidence="3"/>
<evidence type="ECO:0000259" key="15">
    <source>
        <dbReference type="PROSITE" id="PS50885"/>
    </source>
</evidence>
<dbReference type="PANTHER" id="PTHR45528">
    <property type="entry name" value="SENSOR HISTIDINE KINASE CPXA"/>
    <property type="match status" value="1"/>
</dbReference>
<evidence type="ECO:0000256" key="9">
    <source>
        <dbReference type="ARBA" id="ARBA00022777"/>
    </source>
</evidence>
<comment type="catalytic activity">
    <reaction evidence="1">
        <text>ATP + protein L-histidine = ADP + protein N-phospho-L-histidine.</text>
        <dbReference type="EC" id="2.7.13.3"/>
    </reaction>
</comment>
<dbReference type="GO" id="GO:0005524">
    <property type="term" value="F:ATP binding"/>
    <property type="evidence" value="ECO:0007669"/>
    <property type="project" value="UniProtKB-KW"/>
</dbReference>
<dbReference type="InterPro" id="IPR050398">
    <property type="entry name" value="HssS/ArlS-like"/>
</dbReference>
<dbReference type="SMART" id="SM00304">
    <property type="entry name" value="HAMP"/>
    <property type="match status" value="1"/>
</dbReference>
<proteinExistence type="predicted"/>
<keyword evidence="7" id="KW-0812">Transmembrane</keyword>
<evidence type="ECO:0000256" key="11">
    <source>
        <dbReference type="ARBA" id="ARBA00022989"/>
    </source>
</evidence>
<reference evidence="16 17" key="1">
    <citation type="submission" date="2023-01" db="EMBL/GenBank/DDBJ databases">
        <title>Vibrio sp. KJ40-1 sp.nov, isolated from marine algae.</title>
        <authorList>
            <person name="Butt M."/>
            <person name="Kim J.M.J."/>
            <person name="Jeon C.O.C."/>
        </authorList>
    </citation>
    <scope>NUCLEOTIDE SEQUENCE [LARGE SCALE GENOMIC DNA]</scope>
    <source>
        <strain evidence="16 17">KJ40-1</strain>
    </source>
</reference>
<keyword evidence="6" id="KW-0808">Transferase</keyword>
<dbReference type="CDD" id="cd00082">
    <property type="entry name" value="HisKA"/>
    <property type="match status" value="1"/>
</dbReference>
<dbReference type="InterPro" id="IPR003661">
    <property type="entry name" value="HisK_dim/P_dom"/>
</dbReference>
<evidence type="ECO:0000256" key="1">
    <source>
        <dbReference type="ARBA" id="ARBA00000085"/>
    </source>
</evidence>
<dbReference type="InterPro" id="IPR003594">
    <property type="entry name" value="HATPase_dom"/>
</dbReference>
<dbReference type="Proteomes" id="UP001210678">
    <property type="component" value="Unassembled WGS sequence"/>
</dbReference>
<evidence type="ECO:0000256" key="5">
    <source>
        <dbReference type="ARBA" id="ARBA00022553"/>
    </source>
</evidence>
<sequence>MALTILFSFVIAFYLVRHFLKPLKALHEGATAVERGELDFQLNTKGSDELAQLTLAFNQLVQALKKQKSDREQWLSDISHELRTPITVLRSEIEAIQDGIRKPEPQYISSLHQQVLTLGKLVNDLYELSLSDSGVKFEFTEVTNISSIVANVVNQNEIRLKEKKLAITLSALAGEDPIIKGDQNALTQLFLNLMENCIRYTDKPGAIAISVSQNADFLSVIFQDSYPSVPNDSLPKLFDRLYRVDKSRSRASGGSGLGLSICKNIVLAHGGTIIASHSELGGLKIEISFPKSKV</sequence>
<dbReference type="Pfam" id="PF02518">
    <property type="entry name" value="HATPase_c"/>
    <property type="match status" value="1"/>
</dbReference>
<dbReference type="EMBL" id="JAQLOI010000003">
    <property type="protein sequence ID" value="MDB1126332.1"/>
    <property type="molecule type" value="Genomic_DNA"/>
</dbReference>
<keyword evidence="4" id="KW-1003">Cell membrane</keyword>
<evidence type="ECO:0000256" key="12">
    <source>
        <dbReference type="ARBA" id="ARBA00023012"/>
    </source>
</evidence>
<dbReference type="CDD" id="cd06225">
    <property type="entry name" value="HAMP"/>
    <property type="match status" value="1"/>
</dbReference>
<dbReference type="Pfam" id="PF00512">
    <property type="entry name" value="HisKA"/>
    <property type="match status" value="1"/>
</dbReference>
<dbReference type="Pfam" id="PF00672">
    <property type="entry name" value="HAMP"/>
    <property type="match status" value="1"/>
</dbReference>
<dbReference type="SUPFAM" id="SSF55874">
    <property type="entry name" value="ATPase domain of HSP90 chaperone/DNA topoisomerase II/histidine kinase"/>
    <property type="match status" value="1"/>
</dbReference>
<name>A0ABT4YY52_9VIBR</name>
<dbReference type="InterPro" id="IPR005467">
    <property type="entry name" value="His_kinase_dom"/>
</dbReference>
<evidence type="ECO:0000256" key="3">
    <source>
        <dbReference type="ARBA" id="ARBA00012438"/>
    </source>
</evidence>
<evidence type="ECO:0000256" key="4">
    <source>
        <dbReference type="ARBA" id="ARBA00022475"/>
    </source>
</evidence>
<dbReference type="SUPFAM" id="SSF47384">
    <property type="entry name" value="Homodimeric domain of signal transducing histidine kinase"/>
    <property type="match status" value="1"/>
</dbReference>
<dbReference type="RefSeq" id="WP_272140856.1">
    <property type="nucleotide sequence ID" value="NZ_JAQLOI010000003.1"/>
</dbReference>
<feature type="domain" description="Histidine kinase" evidence="14">
    <location>
        <begin position="77"/>
        <end position="293"/>
    </location>
</feature>
<evidence type="ECO:0000256" key="13">
    <source>
        <dbReference type="ARBA" id="ARBA00023136"/>
    </source>
</evidence>
<dbReference type="SMART" id="SM00388">
    <property type="entry name" value="HisKA"/>
    <property type="match status" value="1"/>
</dbReference>
<comment type="subcellular location">
    <subcellularLocation>
        <location evidence="2">Cell membrane</location>
        <topology evidence="2">Multi-pass membrane protein</topology>
    </subcellularLocation>
</comment>
<keyword evidence="13" id="KW-0472">Membrane</keyword>
<gene>
    <name evidence="16" type="ORF">PGX00_22745</name>
</gene>
<dbReference type="PANTHER" id="PTHR45528:SF1">
    <property type="entry name" value="SENSOR HISTIDINE KINASE CPXA"/>
    <property type="match status" value="1"/>
</dbReference>
<feature type="domain" description="HAMP" evidence="15">
    <location>
        <begin position="17"/>
        <end position="69"/>
    </location>
</feature>
<evidence type="ECO:0000256" key="2">
    <source>
        <dbReference type="ARBA" id="ARBA00004651"/>
    </source>
</evidence>
<evidence type="ECO:0000256" key="10">
    <source>
        <dbReference type="ARBA" id="ARBA00022840"/>
    </source>
</evidence>
<protein>
    <recommendedName>
        <fullName evidence="3">histidine kinase</fullName>
        <ecNumber evidence="3">2.7.13.3</ecNumber>
    </recommendedName>
</protein>
<keyword evidence="8" id="KW-0547">Nucleotide-binding</keyword>
<evidence type="ECO:0000313" key="17">
    <source>
        <dbReference type="Proteomes" id="UP001210678"/>
    </source>
</evidence>
<evidence type="ECO:0000256" key="6">
    <source>
        <dbReference type="ARBA" id="ARBA00022679"/>
    </source>
</evidence>
<evidence type="ECO:0000256" key="8">
    <source>
        <dbReference type="ARBA" id="ARBA00022741"/>
    </source>
</evidence>
<keyword evidence="17" id="KW-1185">Reference proteome</keyword>
<comment type="caution">
    <text evidence="16">The sequence shown here is derived from an EMBL/GenBank/DDBJ whole genome shotgun (WGS) entry which is preliminary data.</text>
</comment>
<dbReference type="PROSITE" id="PS50109">
    <property type="entry name" value="HIS_KIN"/>
    <property type="match status" value="1"/>
</dbReference>
<keyword evidence="12" id="KW-0902">Two-component regulatory system</keyword>
<dbReference type="InterPro" id="IPR036097">
    <property type="entry name" value="HisK_dim/P_sf"/>
</dbReference>
<dbReference type="PROSITE" id="PS50885">
    <property type="entry name" value="HAMP"/>
    <property type="match status" value="1"/>
</dbReference>
<keyword evidence="9" id="KW-0418">Kinase</keyword>
<evidence type="ECO:0000256" key="7">
    <source>
        <dbReference type="ARBA" id="ARBA00022692"/>
    </source>
</evidence>
<evidence type="ECO:0000259" key="14">
    <source>
        <dbReference type="PROSITE" id="PS50109"/>
    </source>
</evidence>
<keyword evidence="5" id="KW-0597">Phosphoprotein</keyword>
<dbReference type="Gene3D" id="6.10.340.10">
    <property type="match status" value="1"/>
</dbReference>
<dbReference type="InterPro" id="IPR036890">
    <property type="entry name" value="HATPase_C_sf"/>
</dbReference>
<dbReference type="InterPro" id="IPR003660">
    <property type="entry name" value="HAMP_dom"/>
</dbReference>
<organism evidence="16 17">
    <name type="scientific">Vibrio algarum</name>
    <dbReference type="NCBI Taxonomy" id="3020714"/>
    <lineage>
        <taxon>Bacteria</taxon>
        <taxon>Pseudomonadati</taxon>
        <taxon>Pseudomonadota</taxon>
        <taxon>Gammaproteobacteria</taxon>
        <taxon>Vibrionales</taxon>
        <taxon>Vibrionaceae</taxon>
        <taxon>Vibrio</taxon>
    </lineage>
</organism>
<dbReference type="SUPFAM" id="SSF158472">
    <property type="entry name" value="HAMP domain-like"/>
    <property type="match status" value="1"/>
</dbReference>